<accession>A0ABP7G778</accession>
<dbReference type="InterPro" id="IPR036291">
    <property type="entry name" value="NAD(P)-bd_dom_sf"/>
</dbReference>
<sequence length="329" mass="35908">MARAGRNQQRLLDLSGRRYLITGSTRGLGYFATEQLVRAGAHVIMTGRSPNRLQAAHAAILRRVVERADADQTGAPPGSVETLLMDVSNFGSIRAAAATARTRGPLHGLLLNAGIVHAPKKRRTAGGHELVFATNVLGHFALAGELLQNLAVVSGRMVWLGSMSTALGAYEPVDPELTTRYTPWRAYVQSKVATTVLGLEADRRLREAGVPAASVVVHPGYAISGRTIGIRGVNEPTRLTRFVDSLQLPIAQSKDTGAHNLVRALTDPEISGGEYWGPRFIVHGAPHRGRATRTERDPEVGVRLWEYCENATRVRWPFEKAAKARRRRR</sequence>
<organism evidence="3 4">
    <name type="scientific">Microbacterium kribbense</name>
    <dbReference type="NCBI Taxonomy" id="433645"/>
    <lineage>
        <taxon>Bacteria</taxon>
        <taxon>Bacillati</taxon>
        <taxon>Actinomycetota</taxon>
        <taxon>Actinomycetes</taxon>
        <taxon>Micrococcales</taxon>
        <taxon>Microbacteriaceae</taxon>
        <taxon>Microbacterium</taxon>
    </lineage>
</organism>
<reference evidence="4" key="1">
    <citation type="journal article" date="2019" name="Int. J. Syst. Evol. Microbiol.">
        <title>The Global Catalogue of Microorganisms (GCM) 10K type strain sequencing project: providing services to taxonomists for standard genome sequencing and annotation.</title>
        <authorList>
            <consortium name="The Broad Institute Genomics Platform"/>
            <consortium name="The Broad Institute Genome Sequencing Center for Infectious Disease"/>
            <person name="Wu L."/>
            <person name="Ma J."/>
        </authorList>
    </citation>
    <scope>NUCLEOTIDE SEQUENCE [LARGE SCALE GENOMIC DNA]</scope>
    <source>
        <strain evidence="4">JCM 16950</strain>
    </source>
</reference>
<name>A0ABP7G778_9MICO</name>
<comment type="caution">
    <text evidence="3">The sequence shown here is derived from an EMBL/GenBank/DDBJ whole genome shotgun (WGS) entry which is preliminary data.</text>
</comment>
<dbReference type="Gene3D" id="3.40.50.720">
    <property type="entry name" value="NAD(P)-binding Rossmann-like Domain"/>
    <property type="match status" value="1"/>
</dbReference>
<dbReference type="InterPro" id="IPR002347">
    <property type="entry name" value="SDR_fam"/>
</dbReference>
<gene>
    <name evidence="3" type="ORF">GCM10022240_05620</name>
</gene>
<keyword evidence="4" id="KW-1185">Reference proteome</keyword>
<comment type="similarity">
    <text evidence="1">Belongs to the short-chain dehydrogenases/reductases (SDR) family.</text>
</comment>
<dbReference type="Pfam" id="PF00106">
    <property type="entry name" value="adh_short"/>
    <property type="match status" value="1"/>
</dbReference>
<dbReference type="PANTHER" id="PTHR24320:SF148">
    <property type="entry name" value="NAD(P)-BINDING ROSSMANN-FOLD SUPERFAMILY PROTEIN"/>
    <property type="match status" value="1"/>
</dbReference>
<dbReference type="RefSeq" id="WP_344780279.1">
    <property type="nucleotide sequence ID" value="NZ_BAABAF010000001.1"/>
</dbReference>
<protein>
    <submittedName>
        <fullName evidence="3">SDR family NAD(P)-dependent oxidoreductase</fullName>
    </submittedName>
</protein>
<dbReference type="EMBL" id="BAABAF010000001">
    <property type="protein sequence ID" value="GAA3755539.1"/>
    <property type="molecule type" value="Genomic_DNA"/>
</dbReference>
<evidence type="ECO:0000313" key="4">
    <source>
        <dbReference type="Proteomes" id="UP001500540"/>
    </source>
</evidence>
<evidence type="ECO:0000256" key="1">
    <source>
        <dbReference type="ARBA" id="ARBA00006484"/>
    </source>
</evidence>
<keyword evidence="2" id="KW-0560">Oxidoreductase</keyword>
<dbReference type="Proteomes" id="UP001500540">
    <property type="component" value="Unassembled WGS sequence"/>
</dbReference>
<dbReference type="PANTHER" id="PTHR24320">
    <property type="entry name" value="RETINOL DEHYDROGENASE"/>
    <property type="match status" value="1"/>
</dbReference>
<dbReference type="SUPFAM" id="SSF51735">
    <property type="entry name" value="NAD(P)-binding Rossmann-fold domains"/>
    <property type="match status" value="1"/>
</dbReference>
<evidence type="ECO:0000256" key="2">
    <source>
        <dbReference type="ARBA" id="ARBA00023002"/>
    </source>
</evidence>
<evidence type="ECO:0000313" key="3">
    <source>
        <dbReference type="EMBL" id="GAA3755539.1"/>
    </source>
</evidence>
<proteinExistence type="inferred from homology"/>